<feature type="region of interest" description="Disordered" evidence="1">
    <location>
        <begin position="1"/>
        <end position="24"/>
    </location>
</feature>
<evidence type="ECO:0000256" key="1">
    <source>
        <dbReference type="SAM" id="MobiDB-lite"/>
    </source>
</evidence>
<name>A0A8D8GTQ5_CULPI</name>
<reference evidence="3" key="1">
    <citation type="submission" date="2021-05" db="EMBL/GenBank/DDBJ databases">
        <authorList>
            <person name="Alioto T."/>
            <person name="Alioto T."/>
            <person name="Gomez Garrido J."/>
        </authorList>
    </citation>
    <scope>NUCLEOTIDE SEQUENCE</scope>
</reference>
<proteinExistence type="predicted"/>
<evidence type="ECO:0000256" key="2">
    <source>
        <dbReference type="SAM" id="Phobius"/>
    </source>
</evidence>
<feature type="transmembrane region" description="Helical" evidence="2">
    <location>
        <begin position="168"/>
        <end position="189"/>
    </location>
</feature>
<keyword evidence="2" id="KW-0812">Transmembrane</keyword>
<feature type="compositionally biased region" description="Basic residues" evidence="1">
    <location>
        <begin position="60"/>
        <end position="74"/>
    </location>
</feature>
<protein>
    <submittedName>
        <fullName evidence="3">(northern house mosquito) hypothetical protein</fullName>
    </submittedName>
</protein>
<dbReference type="EMBL" id="HBUE01185452">
    <property type="protein sequence ID" value="CAG6522387.1"/>
    <property type="molecule type" value="Transcribed_RNA"/>
</dbReference>
<feature type="compositionally biased region" description="Low complexity" evidence="1">
    <location>
        <begin position="97"/>
        <end position="110"/>
    </location>
</feature>
<feature type="compositionally biased region" description="Basic residues" evidence="1">
    <location>
        <begin position="82"/>
        <end position="96"/>
    </location>
</feature>
<keyword evidence="2" id="KW-0472">Membrane</keyword>
<feature type="region of interest" description="Disordered" evidence="1">
    <location>
        <begin position="38"/>
        <end position="145"/>
    </location>
</feature>
<accession>A0A8D8GTQ5</accession>
<organism evidence="3">
    <name type="scientific">Culex pipiens</name>
    <name type="common">House mosquito</name>
    <dbReference type="NCBI Taxonomy" id="7175"/>
    <lineage>
        <taxon>Eukaryota</taxon>
        <taxon>Metazoa</taxon>
        <taxon>Ecdysozoa</taxon>
        <taxon>Arthropoda</taxon>
        <taxon>Hexapoda</taxon>
        <taxon>Insecta</taxon>
        <taxon>Pterygota</taxon>
        <taxon>Neoptera</taxon>
        <taxon>Endopterygota</taxon>
        <taxon>Diptera</taxon>
        <taxon>Nematocera</taxon>
        <taxon>Culicoidea</taxon>
        <taxon>Culicidae</taxon>
        <taxon>Culicinae</taxon>
        <taxon>Culicini</taxon>
        <taxon>Culex</taxon>
        <taxon>Culex</taxon>
    </lineage>
</organism>
<dbReference type="AlphaFoldDB" id="A0A8D8GTQ5"/>
<sequence length="202" mass="23544">MTNLRRTNPKRRKRSWPCCGTWKPLRNRKTKTIQMNRTRMTTTTSNLPRKSSAWAATPKRNSRKKTTRKRKRFWTRTASARSRTRWPRTRVSRRTSARSSATSASRTGASSRRRWCDARAPSGRSRRRRRGTLGRRAESRRSSSAVSSSNRRVLYSLFVTIYLKNTTLYSAVALNQRLVIVFVFLFLCVEQKRISSGGGKRR</sequence>
<evidence type="ECO:0000313" key="3">
    <source>
        <dbReference type="EMBL" id="CAG6522387.1"/>
    </source>
</evidence>
<keyword evidence="2" id="KW-1133">Transmembrane helix</keyword>
<dbReference type="EMBL" id="HBUE01291145">
    <property type="protein sequence ID" value="CAG6574004.1"/>
    <property type="molecule type" value="Transcribed_RNA"/>
</dbReference>
<feature type="compositionally biased region" description="Basic residues" evidence="1">
    <location>
        <begin position="124"/>
        <end position="133"/>
    </location>
</feature>